<dbReference type="Pfam" id="PF23397">
    <property type="entry name" value="DUF7104"/>
    <property type="match status" value="2"/>
</dbReference>
<organism evidence="2 3">
    <name type="scientific">Aspergillus sclerotioniger CBS 115572</name>
    <dbReference type="NCBI Taxonomy" id="1450535"/>
    <lineage>
        <taxon>Eukaryota</taxon>
        <taxon>Fungi</taxon>
        <taxon>Dikarya</taxon>
        <taxon>Ascomycota</taxon>
        <taxon>Pezizomycotina</taxon>
        <taxon>Eurotiomycetes</taxon>
        <taxon>Eurotiomycetidae</taxon>
        <taxon>Eurotiales</taxon>
        <taxon>Aspergillaceae</taxon>
        <taxon>Aspergillus</taxon>
        <taxon>Aspergillus subgen. Circumdati</taxon>
    </lineage>
</organism>
<dbReference type="Proteomes" id="UP000246702">
    <property type="component" value="Unassembled WGS sequence"/>
</dbReference>
<dbReference type="EMBL" id="MSFK01000021">
    <property type="protein sequence ID" value="PWY80888.1"/>
    <property type="molecule type" value="Genomic_DNA"/>
</dbReference>
<dbReference type="PANTHER" id="PTHR24148">
    <property type="entry name" value="ANKYRIN REPEAT DOMAIN-CONTAINING PROTEIN 39 HOMOLOG-RELATED"/>
    <property type="match status" value="1"/>
</dbReference>
<reference evidence="2 3" key="1">
    <citation type="submission" date="2016-12" db="EMBL/GenBank/DDBJ databases">
        <title>The genomes of Aspergillus section Nigri reveals drivers in fungal speciation.</title>
        <authorList>
            <consortium name="DOE Joint Genome Institute"/>
            <person name="Vesth T.C."/>
            <person name="Nybo J."/>
            <person name="Theobald S."/>
            <person name="Brandl J."/>
            <person name="Frisvad J.C."/>
            <person name="Nielsen K.F."/>
            <person name="Lyhne E.K."/>
            <person name="Kogle M.E."/>
            <person name="Kuo A."/>
            <person name="Riley R."/>
            <person name="Clum A."/>
            <person name="Nolan M."/>
            <person name="Lipzen A."/>
            <person name="Salamov A."/>
            <person name="Henrissat B."/>
            <person name="Wiebenga A."/>
            <person name="De Vries R.P."/>
            <person name="Grigoriev I.V."/>
            <person name="Mortensen U.H."/>
            <person name="Andersen M.R."/>
            <person name="Baker S.E."/>
        </authorList>
    </citation>
    <scope>NUCLEOTIDE SEQUENCE [LARGE SCALE GENOMIC DNA]</scope>
    <source>
        <strain evidence="2 3">CBS 115572</strain>
    </source>
</reference>
<dbReference type="GeneID" id="37110475"/>
<dbReference type="STRING" id="1450535.A0A317W7A1"/>
<accession>A0A317W7A1</accession>
<sequence>MDAYDYDPLNLEGPSARLLLLYGGEWFDKLECTLMQAWFDGNEALSYEALSYTWGDGEKPNRIKIDGKWLPVTTNLFDALTHLRYPTEPRILWVDAVCINQNDTRERGHQVHQMRNIYSRAERVIFWLGPGTSETNAILYSLYELEQESLHHGSSRNWKLTDERWRDLWSYLMRRRHPDLLEMQKTGMKLLLDRPWFRRVWIVQEVANARSALVCCGSRSVSALFFALGPLLTEVEPMPHCQAILDLMPGPARNHSWWSRRQDLHTLLCKSRHSEAKDPKDMIYGLLSIASDMQSTNEIQVDYNKSEAQVVAVAFSFFYHDLFPNHFSGMSQFVANLDILDARCLLTFVQSFNFNSDLGLLEERKVRAMIANDISFSAARNWCPEEALSRLFEEHASGISMTRGLVRILTYHSNNSSKCRTKAPTLPNERFSIAAECSKRHREMIINCLIQHYPDCFIITDHNCGEEILECILKQCPKQTTIPDPEVVMLLARFFSAGLMSLFLDKYGDDIAIFSVILEQAAGNTKDGGKMVELLLRRQSDEIMISEDVVIAVANNRYQGKVIMEVLLEQRSNKVEITWPILKTVMDNDKDGLHILKLLLEKRRSDTLIFEHFMRDCRTRTPIGQAVFELLDYQSHTS</sequence>
<dbReference type="InterPro" id="IPR010730">
    <property type="entry name" value="HET"/>
</dbReference>
<evidence type="ECO:0000313" key="3">
    <source>
        <dbReference type="Proteomes" id="UP000246702"/>
    </source>
</evidence>
<name>A0A317W7A1_9EURO</name>
<keyword evidence="3" id="KW-1185">Reference proteome</keyword>
<dbReference type="OrthoDB" id="2157530at2759"/>
<dbReference type="InterPro" id="IPR052895">
    <property type="entry name" value="HetReg/Transcr_Mod"/>
</dbReference>
<dbReference type="Pfam" id="PF06985">
    <property type="entry name" value="HET"/>
    <property type="match status" value="1"/>
</dbReference>
<feature type="domain" description="Heterokaryon incompatibility" evidence="1">
    <location>
        <begin position="47"/>
        <end position="205"/>
    </location>
</feature>
<dbReference type="InterPro" id="IPR055530">
    <property type="entry name" value="DUF7104"/>
</dbReference>
<comment type="caution">
    <text evidence="2">The sequence shown here is derived from an EMBL/GenBank/DDBJ whole genome shotgun (WGS) entry which is preliminary data.</text>
</comment>
<dbReference type="PANTHER" id="PTHR24148:SF64">
    <property type="entry name" value="HETEROKARYON INCOMPATIBILITY DOMAIN-CONTAINING PROTEIN"/>
    <property type="match status" value="1"/>
</dbReference>
<proteinExistence type="predicted"/>
<protein>
    <submittedName>
        <fullName evidence="2">HET-domain-containing protein</fullName>
    </submittedName>
</protein>
<gene>
    <name evidence="2" type="ORF">BO94DRAFT_470394</name>
</gene>
<evidence type="ECO:0000313" key="2">
    <source>
        <dbReference type="EMBL" id="PWY80888.1"/>
    </source>
</evidence>
<dbReference type="RefSeq" id="XP_025465490.1">
    <property type="nucleotide sequence ID" value="XM_025608332.1"/>
</dbReference>
<evidence type="ECO:0000259" key="1">
    <source>
        <dbReference type="Pfam" id="PF06985"/>
    </source>
</evidence>
<dbReference type="AlphaFoldDB" id="A0A317W7A1"/>
<dbReference type="Gene3D" id="1.20.5.340">
    <property type="match status" value="1"/>
</dbReference>